<dbReference type="InterPro" id="IPR011335">
    <property type="entry name" value="Restrct_endonuc-II-like"/>
</dbReference>
<dbReference type="SUPFAM" id="SSF52980">
    <property type="entry name" value="Restriction endonuclease-like"/>
    <property type="match status" value="1"/>
</dbReference>
<dbReference type="Gene3D" id="3.40.960.10">
    <property type="entry name" value="VSR Endonuclease"/>
    <property type="match status" value="1"/>
</dbReference>
<reference evidence="2 3" key="1">
    <citation type="submission" date="2020-08" db="EMBL/GenBank/DDBJ databases">
        <title>Genomic Encyclopedia of Type Strains, Phase IV (KMG-V): Genome sequencing to study the core and pangenomes of soil and plant-associated prokaryotes.</title>
        <authorList>
            <person name="Whitman W."/>
        </authorList>
    </citation>
    <scope>NUCLEOTIDE SEQUENCE [LARGE SCALE GENOMIC DNA]</scope>
    <source>
        <strain evidence="2 3">B3ACCR2</strain>
    </source>
</reference>
<feature type="region of interest" description="Disordered" evidence="1">
    <location>
        <begin position="1"/>
        <end position="25"/>
    </location>
</feature>
<dbReference type="AlphaFoldDB" id="A0A839PZ54"/>
<organism evidence="2 3">
    <name type="scientific">Terracoccus luteus</name>
    <dbReference type="NCBI Taxonomy" id="53356"/>
    <lineage>
        <taxon>Bacteria</taxon>
        <taxon>Bacillati</taxon>
        <taxon>Actinomycetota</taxon>
        <taxon>Actinomycetes</taxon>
        <taxon>Micrococcales</taxon>
        <taxon>Intrasporangiaceae</taxon>
        <taxon>Terracoccus</taxon>
    </lineage>
</organism>
<protein>
    <recommendedName>
        <fullName evidence="4">DUF559 domain-containing protein</fullName>
    </recommendedName>
</protein>
<accession>A0A839PZ54</accession>
<sequence>MPQRHGPPADDPWDDTDSPLVGRPPTIEPAVREKFLAIGATIPVPYAFSHATAALLLGWPLPWLAEVTGDVHVMTPTRGNRVRRRGVVGHRGLEVRQISDVDGVPVVAAGHTWADLGELSVSGGTFALDGLVAAADQALNQGCTRSELDGILTSRGAARGVRNLRPALRWARRGSESAGETQFRLVMHRAGLPLPLLNKNIFDADGSWLFRPDMSWRARRVAVEYQGAAWHDSPEAAKADHARVDRAETHGWTMLAVRSAHVWSKPERDRALTEIAEAVGFPPDRLDLDAAEPRRFSAVYADTLMENLERRRRRHRAQWAASHSW</sequence>
<dbReference type="EMBL" id="JACHVT010000002">
    <property type="protein sequence ID" value="MBB2986072.1"/>
    <property type="molecule type" value="Genomic_DNA"/>
</dbReference>
<name>A0A839PZ54_9MICO</name>
<evidence type="ECO:0000313" key="2">
    <source>
        <dbReference type="EMBL" id="MBB2986072.1"/>
    </source>
</evidence>
<comment type="caution">
    <text evidence="2">The sequence shown here is derived from an EMBL/GenBank/DDBJ whole genome shotgun (WGS) entry which is preliminary data.</text>
</comment>
<evidence type="ECO:0000256" key="1">
    <source>
        <dbReference type="SAM" id="MobiDB-lite"/>
    </source>
</evidence>
<dbReference type="Proteomes" id="UP000590811">
    <property type="component" value="Unassembled WGS sequence"/>
</dbReference>
<dbReference type="RefSeq" id="WP_184508990.1">
    <property type="nucleotide sequence ID" value="NZ_JACHVT010000002.1"/>
</dbReference>
<gene>
    <name evidence="2" type="ORF">FHW14_001221</name>
</gene>
<evidence type="ECO:0008006" key="4">
    <source>
        <dbReference type="Google" id="ProtNLM"/>
    </source>
</evidence>
<proteinExistence type="predicted"/>
<evidence type="ECO:0000313" key="3">
    <source>
        <dbReference type="Proteomes" id="UP000590811"/>
    </source>
</evidence>